<accession>A0A6A5QFV6</accession>
<dbReference type="Proteomes" id="UP000800096">
    <property type="component" value="Unassembled WGS sequence"/>
</dbReference>
<evidence type="ECO:0008006" key="4">
    <source>
        <dbReference type="Google" id="ProtNLM"/>
    </source>
</evidence>
<sequence>MVLVQWLTLLDSWTWMIAVARLSLSCKDPQSPIWPKLWIGKEHSKGEESSSTSDICTASCADRGSENGRRCLAWRTQVNRSQQTRSALSRHPDSPLVSQMQRLGPHPARPGVAHCTASIANFWPRLGLGSNVISRKCRV</sequence>
<organism evidence="2 3">
    <name type="scientific">Ampelomyces quisqualis</name>
    <name type="common">Powdery mildew agent</name>
    <dbReference type="NCBI Taxonomy" id="50730"/>
    <lineage>
        <taxon>Eukaryota</taxon>
        <taxon>Fungi</taxon>
        <taxon>Dikarya</taxon>
        <taxon>Ascomycota</taxon>
        <taxon>Pezizomycotina</taxon>
        <taxon>Dothideomycetes</taxon>
        <taxon>Pleosporomycetidae</taxon>
        <taxon>Pleosporales</taxon>
        <taxon>Pleosporineae</taxon>
        <taxon>Phaeosphaeriaceae</taxon>
        <taxon>Ampelomyces</taxon>
    </lineage>
</organism>
<keyword evidence="1" id="KW-0732">Signal</keyword>
<dbReference type="EMBL" id="ML979137">
    <property type="protein sequence ID" value="KAF1914269.1"/>
    <property type="molecule type" value="Genomic_DNA"/>
</dbReference>
<feature type="signal peptide" evidence="1">
    <location>
        <begin position="1"/>
        <end position="25"/>
    </location>
</feature>
<protein>
    <recommendedName>
        <fullName evidence="4">Secreted protein</fullName>
    </recommendedName>
</protein>
<evidence type="ECO:0000313" key="2">
    <source>
        <dbReference type="EMBL" id="KAF1914269.1"/>
    </source>
</evidence>
<evidence type="ECO:0000313" key="3">
    <source>
        <dbReference type="Proteomes" id="UP000800096"/>
    </source>
</evidence>
<dbReference type="AlphaFoldDB" id="A0A6A5QFV6"/>
<proteinExistence type="predicted"/>
<reference evidence="2" key="1">
    <citation type="journal article" date="2020" name="Stud. Mycol.">
        <title>101 Dothideomycetes genomes: a test case for predicting lifestyles and emergence of pathogens.</title>
        <authorList>
            <person name="Haridas S."/>
            <person name="Albert R."/>
            <person name="Binder M."/>
            <person name="Bloem J."/>
            <person name="Labutti K."/>
            <person name="Salamov A."/>
            <person name="Andreopoulos B."/>
            <person name="Baker S."/>
            <person name="Barry K."/>
            <person name="Bills G."/>
            <person name="Bluhm B."/>
            <person name="Cannon C."/>
            <person name="Castanera R."/>
            <person name="Culley D."/>
            <person name="Daum C."/>
            <person name="Ezra D."/>
            <person name="Gonzalez J."/>
            <person name="Henrissat B."/>
            <person name="Kuo A."/>
            <person name="Liang C."/>
            <person name="Lipzen A."/>
            <person name="Lutzoni F."/>
            <person name="Magnuson J."/>
            <person name="Mondo S."/>
            <person name="Nolan M."/>
            <person name="Ohm R."/>
            <person name="Pangilinan J."/>
            <person name="Park H.-J."/>
            <person name="Ramirez L."/>
            <person name="Alfaro M."/>
            <person name="Sun H."/>
            <person name="Tritt A."/>
            <person name="Yoshinaga Y."/>
            <person name="Zwiers L.-H."/>
            <person name="Turgeon B."/>
            <person name="Goodwin S."/>
            <person name="Spatafora J."/>
            <person name="Crous P."/>
            <person name="Grigoriev I."/>
        </authorList>
    </citation>
    <scope>NUCLEOTIDE SEQUENCE</scope>
    <source>
        <strain evidence="2">HMLAC05119</strain>
    </source>
</reference>
<gene>
    <name evidence="2" type="ORF">BDU57DRAFT_288812</name>
</gene>
<keyword evidence="3" id="KW-1185">Reference proteome</keyword>
<feature type="chain" id="PRO_5025482675" description="Secreted protein" evidence="1">
    <location>
        <begin position="26"/>
        <end position="139"/>
    </location>
</feature>
<name>A0A6A5QFV6_AMPQU</name>
<evidence type="ECO:0000256" key="1">
    <source>
        <dbReference type="SAM" id="SignalP"/>
    </source>
</evidence>